<keyword evidence="5" id="KW-0433">Leucine-rich repeat</keyword>
<comment type="subcellular location">
    <subcellularLocation>
        <location evidence="1">Cell membrane</location>
        <topology evidence="1">Single-pass membrane protein</topology>
    </subcellularLocation>
</comment>
<dbReference type="GO" id="GO:0005886">
    <property type="term" value="C:plasma membrane"/>
    <property type="evidence" value="ECO:0007669"/>
    <property type="project" value="UniProtKB-SubCell"/>
</dbReference>
<dbReference type="EC" id="2.7.11.1" evidence="2"/>
<dbReference type="Pfam" id="PF00560">
    <property type="entry name" value="LRR_1"/>
    <property type="match status" value="7"/>
</dbReference>
<dbReference type="SUPFAM" id="SSF52058">
    <property type="entry name" value="L domain-like"/>
    <property type="match status" value="2"/>
</dbReference>
<dbReference type="Proteomes" id="UP000316621">
    <property type="component" value="Chromosome 2"/>
</dbReference>
<evidence type="ECO:0000256" key="16">
    <source>
        <dbReference type="ARBA" id="ARBA00023180"/>
    </source>
</evidence>
<evidence type="ECO:0000256" key="13">
    <source>
        <dbReference type="ARBA" id="ARBA00022989"/>
    </source>
</evidence>
<evidence type="ECO:0000256" key="5">
    <source>
        <dbReference type="ARBA" id="ARBA00022614"/>
    </source>
</evidence>
<evidence type="ECO:0000256" key="8">
    <source>
        <dbReference type="ARBA" id="ARBA00022729"/>
    </source>
</evidence>
<dbReference type="FunFam" id="3.80.10.10:FF:000095">
    <property type="entry name" value="LRR receptor-like serine/threonine-protein kinase GSO1"/>
    <property type="match status" value="1"/>
</dbReference>
<dbReference type="InterPro" id="IPR011009">
    <property type="entry name" value="Kinase-like_dom_sf"/>
</dbReference>
<dbReference type="InterPro" id="IPR003591">
    <property type="entry name" value="Leu-rich_rpt_typical-subtyp"/>
</dbReference>
<keyword evidence="11" id="KW-0418">Kinase</keyword>
<keyword evidence="8 18" id="KW-0732">Signal</keyword>
<dbReference type="SMART" id="SM00369">
    <property type="entry name" value="LRR_TYP"/>
    <property type="match status" value="8"/>
</dbReference>
<feature type="chain" id="PRO_5021276745" description="non-specific serine/threonine protein kinase" evidence="18">
    <location>
        <begin position="28"/>
        <end position="1059"/>
    </location>
</feature>
<keyword evidence="22" id="KW-1185">Reference proteome</keyword>
<reference evidence="21 22" key="1">
    <citation type="journal article" date="2018" name="Science">
        <title>The opium poppy genome and morphinan production.</title>
        <authorList>
            <person name="Guo L."/>
            <person name="Winzer T."/>
            <person name="Yang X."/>
            <person name="Li Y."/>
            <person name="Ning Z."/>
            <person name="He Z."/>
            <person name="Teodor R."/>
            <person name="Lu Y."/>
            <person name="Bowser T.A."/>
            <person name="Graham I.A."/>
            <person name="Ye K."/>
        </authorList>
    </citation>
    <scope>NUCLEOTIDE SEQUENCE [LARGE SCALE GENOMIC DNA]</scope>
    <source>
        <strain evidence="22">cv. HN1</strain>
        <tissue evidence="21">Leaves</tissue>
    </source>
</reference>
<name>A0A4Y7IJH2_PAPSO</name>
<evidence type="ECO:0000256" key="7">
    <source>
        <dbReference type="ARBA" id="ARBA00022692"/>
    </source>
</evidence>
<feature type="transmembrane region" description="Helical" evidence="17">
    <location>
        <begin position="881"/>
        <end position="899"/>
    </location>
</feature>
<feature type="domain" description="Disease resistance R13L4/SHOC-2-like LRR" evidence="20">
    <location>
        <begin position="116"/>
        <end position="255"/>
    </location>
</feature>
<feature type="transmembrane region" description="Helical" evidence="17">
    <location>
        <begin position="950"/>
        <end position="975"/>
    </location>
</feature>
<keyword evidence="7 17" id="KW-0812">Transmembrane</keyword>
<dbReference type="PANTHER" id="PTHR27000:SF679">
    <property type="entry name" value="OS01G0170300 PROTEIN"/>
    <property type="match status" value="1"/>
</dbReference>
<evidence type="ECO:0000256" key="9">
    <source>
        <dbReference type="ARBA" id="ARBA00022737"/>
    </source>
</evidence>
<dbReference type="InterPro" id="IPR055414">
    <property type="entry name" value="LRR_R13L4/SHOC2-like"/>
</dbReference>
<keyword evidence="14 17" id="KW-0472">Membrane</keyword>
<dbReference type="STRING" id="3469.A0A4Y7IJH2"/>
<evidence type="ECO:0000256" key="6">
    <source>
        <dbReference type="ARBA" id="ARBA00022679"/>
    </source>
</evidence>
<keyword evidence="10" id="KW-0547">Nucleotide-binding</keyword>
<evidence type="ECO:0000256" key="1">
    <source>
        <dbReference type="ARBA" id="ARBA00004162"/>
    </source>
</evidence>
<evidence type="ECO:0000256" key="3">
    <source>
        <dbReference type="ARBA" id="ARBA00022475"/>
    </source>
</evidence>
<feature type="signal peptide" evidence="18">
    <location>
        <begin position="1"/>
        <end position="27"/>
    </location>
</feature>
<evidence type="ECO:0000256" key="11">
    <source>
        <dbReference type="ARBA" id="ARBA00022777"/>
    </source>
</evidence>
<dbReference type="OMA" id="EMRITIR"/>
<dbReference type="InterPro" id="IPR032675">
    <property type="entry name" value="LRR_dom_sf"/>
</dbReference>
<evidence type="ECO:0000313" key="21">
    <source>
        <dbReference type="EMBL" id="RZC49037.1"/>
    </source>
</evidence>
<feature type="transmembrane region" description="Helical" evidence="17">
    <location>
        <begin position="675"/>
        <end position="700"/>
    </location>
</feature>
<keyword evidence="3" id="KW-1003">Cell membrane</keyword>
<evidence type="ECO:0000256" key="10">
    <source>
        <dbReference type="ARBA" id="ARBA00022741"/>
    </source>
</evidence>
<keyword evidence="9" id="KW-0677">Repeat</keyword>
<dbReference type="InterPro" id="IPR001611">
    <property type="entry name" value="Leu-rich_rpt"/>
</dbReference>
<dbReference type="SUPFAM" id="SSF56112">
    <property type="entry name" value="Protein kinase-like (PK-like)"/>
    <property type="match status" value="1"/>
</dbReference>
<evidence type="ECO:0000313" key="22">
    <source>
        <dbReference type="Proteomes" id="UP000316621"/>
    </source>
</evidence>
<dbReference type="Gene3D" id="1.10.510.10">
    <property type="entry name" value="Transferase(Phosphotransferase) domain 1"/>
    <property type="match status" value="1"/>
</dbReference>
<protein>
    <recommendedName>
        <fullName evidence="2">non-specific serine/threonine protein kinase</fullName>
        <ecNumber evidence="2">2.7.11.1</ecNumber>
    </recommendedName>
</protein>
<dbReference type="Gene3D" id="3.80.10.10">
    <property type="entry name" value="Ribonuclease Inhibitor"/>
    <property type="match status" value="4"/>
</dbReference>
<organism evidence="21 22">
    <name type="scientific">Papaver somniferum</name>
    <name type="common">Opium poppy</name>
    <dbReference type="NCBI Taxonomy" id="3469"/>
    <lineage>
        <taxon>Eukaryota</taxon>
        <taxon>Viridiplantae</taxon>
        <taxon>Streptophyta</taxon>
        <taxon>Embryophyta</taxon>
        <taxon>Tracheophyta</taxon>
        <taxon>Spermatophyta</taxon>
        <taxon>Magnoliopsida</taxon>
        <taxon>Ranunculales</taxon>
        <taxon>Papaveraceae</taxon>
        <taxon>Papaveroideae</taxon>
        <taxon>Papaver</taxon>
    </lineage>
</organism>
<dbReference type="FunFam" id="3.80.10.10:FF:000288">
    <property type="entry name" value="LRR receptor-like serine/threonine-protein kinase EFR"/>
    <property type="match status" value="1"/>
</dbReference>
<evidence type="ECO:0000256" key="4">
    <source>
        <dbReference type="ARBA" id="ARBA00022527"/>
    </source>
</evidence>
<keyword evidence="15" id="KW-0675">Receptor</keyword>
<dbReference type="Pfam" id="PF23598">
    <property type="entry name" value="LRR_14"/>
    <property type="match status" value="1"/>
</dbReference>
<evidence type="ECO:0000256" key="15">
    <source>
        <dbReference type="ARBA" id="ARBA00023170"/>
    </source>
</evidence>
<dbReference type="Pfam" id="PF08263">
    <property type="entry name" value="LRRNT_2"/>
    <property type="match status" value="1"/>
</dbReference>
<dbReference type="InterPro" id="IPR013210">
    <property type="entry name" value="LRR_N_plant-typ"/>
</dbReference>
<evidence type="ECO:0000259" key="19">
    <source>
        <dbReference type="Pfam" id="PF08263"/>
    </source>
</evidence>
<dbReference type="Gramene" id="RZC49037">
    <property type="protein sequence ID" value="RZC49037"/>
    <property type="gene ID" value="C5167_017464"/>
</dbReference>
<sequence>MDFHLHHQGIFKFSVSIFILILSSTNSRNNSSFIHYVESSSLTVDREALLSFKSPIIDPSNALSSWNTSLNNVCDWTGVICDQVIVDDGANNSTSNKNQTRVTGLDLERFGLSGTLSLGNLSFLRVLHLPNNKFSGTLILPNYAGELCQLRTLNISSNDIHGQIPLSIVKCSELRILDLMGNQLSGNIPPEIGQYLLRLQVLKLNQNQLSGTIPPSIGNISSLTVLDLGTNTIGGPIPSELGRLQKLKTLSLSINNLTGTVPPSLYNITSLVHFALPSNNLWGEIPSDVGDKLPNLIDFNFCINKFTGKIPGSLHYLPNIQNIRMAHNLLEGTVPPGLENLRSLRMYNIGYNRIVGSLDFISSFSTSPNLDFLALDGNLFQGAIPESIGFDLSETKLTKLYMGENRISGKIPASVNLLTNLALLNLSYNSISGEIPPEIGNLKNLQELVLAENKISGGIPPSLGDLNKLNVLDLHGNELVGAIPNSLGSLQRLNSLDLSRNELNGSIPGQVLSGLSGLSSLLNMSRNSLSGSLPQEIRNLKNLVTIDVSHNKLSGSIPNSIEECRSLQKLFMSSNSFSGHIPSTLANVLGMEILDLSSNQLSGPIPNNLEKLQALHLLNLSYNDLEGQLPSTGVFKNFTSVYVQGNFKLCSNSSHFSPSLPVCRQRRKKSVATRVVVLLIIASASVFSLLLVASFVYYMLIYRKNVASGEYGQGRKPSTRGDVYSFGIMLLEMFTGRSPTHEGFNGGISLVKWVESGYPNDILQVLDPQLQMLHQTSEPSLPIIMNGITGSSCSFEDKQIEHGFFISTVGVGLSCAVDAPEMRITIREALQRLKEIRDTLVYTLSGFFSSPLPRVVGIHVLESPVIHPVRPFDMFQMEEGLFNFVIGWTLMFAPLLFTDRKRNRFKGSLDVLWGFQMFLTNTFLIPYMAIRLNKADTESSPKEPSKLEAVMVDGASVVGLISGAVCTLCLAWACFGRMDGNFGTLTDRWEYFLSYLGSDRLGYAFIWDICLYTVFQPWLIGDNIDNVKDSSVNTVEKLRFVPVVGLVAYLLSLDPAEEL</sequence>
<dbReference type="PANTHER" id="PTHR27000">
    <property type="entry name" value="LEUCINE-RICH REPEAT RECEPTOR-LIKE PROTEIN KINASE FAMILY PROTEIN-RELATED"/>
    <property type="match status" value="1"/>
</dbReference>
<keyword evidence="16" id="KW-0325">Glycoprotein</keyword>
<dbReference type="AlphaFoldDB" id="A0A4Y7IJH2"/>
<evidence type="ECO:0000259" key="20">
    <source>
        <dbReference type="Pfam" id="PF23598"/>
    </source>
</evidence>
<keyword evidence="4" id="KW-0723">Serine/threonine-protein kinase</keyword>
<keyword evidence="6" id="KW-0808">Transferase</keyword>
<evidence type="ECO:0000256" key="17">
    <source>
        <dbReference type="SAM" id="Phobius"/>
    </source>
</evidence>
<dbReference type="GO" id="GO:0005524">
    <property type="term" value="F:ATP binding"/>
    <property type="evidence" value="ECO:0007669"/>
    <property type="project" value="UniProtKB-KW"/>
</dbReference>
<dbReference type="EMBL" id="CM010716">
    <property type="protein sequence ID" value="RZC49037.1"/>
    <property type="molecule type" value="Genomic_DNA"/>
</dbReference>
<feature type="transmembrane region" description="Helical" evidence="17">
    <location>
        <begin position="840"/>
        <end position="861"/>
    </location>
</feature>
<feature type="transmembrane region" description="Helical" evidence="17">
    <location>
        <begin position="911"/>
        <end position="930"/>
    </location>
</feature>
<keyword evidence="13 17" id="KW-1133">Transmembrane helix</keyword>
<evidence type="ECO:0000256" key="14">
    <source>
        <dbReference type="ARBA" id="ARBA00023136"/>
    </source>
</evidence>
<dbReference type="GO" id="GO:0004674">
    <property type="term" value="F:protein serine/threonine kinase activity"/>
    <property type="evidence" value="ECO:0007669"/>
    <property type="project" value="UniProtKB-KW"/>
</dbReference>
<accession>A0A4Y7IJH2</accession>
<keyword evidence="12" id="KW-0067">ATP-binding</keyword>
<feature type="domain" description="Leucine-rich repeat-containing N-terminal plant-type" evidence="19">
    <location>
        <begin position="45"/>
        <end position="82"/>
    </location>
</feature>
<evidence type="ECO:0000256" key="18">
    <source>
        <dbReference type="SAM" id="SignalP"/>
    </source>
</evidence>
<evidence type="ECO:0000256" key="12">
    <source>
        <dbReference type="ARBA" id="ARBA00022840"/>
    </source>
</evidence>
<proteinExistence type="predicted"/>
<dbReference type="SMART" id="SM00365">
    <property type="entry name" value="LRR_SD22"/>
    <property type="match status" value="6"/>
</dbReference>
<evidence type="ECO:0000256" key="2">
    <source>
        <dbReference type="ARBA" id="ARBA00012513"/>
    </source>
</evidence>
<gene>
    <name evidence="21" type="ORF">C5167_017464</name>
</gene>